<keyword evidence="5" id="KW-0808">Transferase</keyword>
<dbReference type="PANTHER" id="PTHR10344:SF1">
    <property type="entry name" value="THYMIDYLATE KINASE"/>
    <property type="match status" value="1"/>
</dbReference>
<feature type="domain" description="Thymidylate kinase-like" evidence="13">
    <location>
        <begin position="37"/>
        <end position="213"/>
    </location>
</feature>
<evidence type="ECO:0000256" key="5">
    <source>
        <dbReference type="ARBA" id="ARBA00022679"/>
    </source>
</evidence>
<evidence type="ECO:0000256" key="2">
    <source>
        <dbReference type="ARBA" id="ARBA00009776"/>
    </source>
</evidence>
<dbReference type="PROSITE" id="PS01331">
    <property type="entry name" value="THYMIDYLATE_KINASE"/>
    <property type="match status" value="1"/>
</dbReference>
<reference evidence="15" key="1">
    <citation type="submission" date="2025-08" db="UniProtKB">
        <authorList>
            <consortium name="RefSeq"/>
        </authorList>
    </citation>
    <scope>IDENTIFICATION</scope>
    <source>
        <tissue evidence="15">Gonad</tissue>
    </source>
</reference>
<evidence type="ECO:0000256" key="6">
    <source>
        <dbReference type="ARBA" id="ARBA00022727"/>
    </source>
</evidence>
<dbReference type="InterPro" id="IPR018094">
    <property type="entry name" value="Thymidylate_kinase"/>
</dbReference>
<evidence type="ECO:0000256" key="9">
    <source>
        <dbReference type="ARBA" id="ARBA00022840"/>
    </source>
</evidence>
<dbReference type="KEGG" id="bbel:109487073"/>
<evidence type="ECO:0000256" key="3">
    <source>
        <dbReference type="ARBA" id="ARBA00012980"/>
    </source>
</evidence>
<dbReference type="GO" id="GO:0005739">
    <property type="term" value="C:mitochondrion"/>
    <property type="evidence" value="ECO:0007669"/>
    <property type="project" value="TreeGrafter"/>
</dbReference>
<dbReference type="PANTHER" id="PTHR10344">
    <property type="entry name" value="THYMIDYLATE KINASE"/>
    <property type="match status" value="1"/>
</dbReference>
<dbReference type="InterPro" id="IPR039430">
    <property type="entry name" value="Thymidylate_kin-like_dom"/>
</dbReference>
<dbReference type="GO" id="GO:0006233">
    <property type="term" value="P:dTDP biosynthetic process"/>
    <property type="evidence" value="ECO:0007669"/>
    <property type="project" value="InterPro"/>
</dbReference>
<dbReference type="InterPro" id="IPR018095">
    <property type="entry name" value="Thymidylate_kin_CS"/>
</dbReference>
<comment type="similarity">
    <text evidence="2">Belongs to the thymidylate kinase family.</text>
</comment>
<dbReference type="GO" id="GO:0006227">
    <property type="term" value="P:dUDP biosynthetic process"/>
    <property type="evidence" value="ECO:0007669"/>
    <property type="project" value="TreeGrafter"/>
</dbReference>
<comment type="function">
    <text evidence="12">Catalyzes the phosphorylation of thymidine monophosphate (dTMP) to thymidine diphosphate (dTDP), the immediate precursor for the DNA building block dTTP, with ATP as the preferred phosphoryl donor in the presence of Mg(2+).</text>
</comment>
<gene>
    <name evidence="15" type="primary">LOC109487073</name>
</gene>
<evidence type="ECO:0000256" key="10">
    <source>
        <dbReference type="ARBA" id="ARBA00029962"/>
    </source>
</evidence>
<dbReference type="EC" id="2.7.4.9" evidence="3"/>
<name>A0A6P5AK22_BRABE</name>
<keyword evidence="8" id="KW-0418">Kinase</keyword>
<dbReference type="HAMAP" id="MF_00165">
    <property type="entry name" value="Thymidylate_kinase"/>
    <property type="match status" value="1"/>
</dbReference>
<dbReference type="Gene3D" id="3.40.50.300">
    <property type="entry name" value="P-loop containing nucleotide triphosphate hydrolases"/>
    <property type="match status" value="1"/>
</dbReference>
<evidence type="ECO:0000256" key="1">
    <source>
        <dbReference type="ARBA" id="ARBA00004992"/>
    </source>
</evidence>
<evidence type="ECO:0000256" key="8">
    <source>
        <dbReference type="ARBA" id="ARBA00022777"/>
    </source>
</evidence>
<dbReference type="NCBIfam" id="TIGR00041">
    <property type="entry name" value="DTMP_kinase"/>
    <property type="match status" value="1"/>
</dbReference>
<evidence type="ECO:0000313" key="15">
    <source>
        <dbReference type="RefSeq" id="XP_019646589.1"/>
    </source>
</evidence>
<evidence type="ECO:0000256" key="4">
    <source>
        <dbReference type="ARBA" id="ARBA00017144"/>
    </source>
</evidence>
<accession>A0A6P5AK22</accession>
<dbReference type="FunFam" id="3.40.50.300:FF:000679">
    <property type="entry name" value="Thymidylate kinase"/>
    <property type="match status" value="1"/>
</dbReference>
<dbReference type="CDD" id="cd01672">
    <property type="entry name" value="TMPK"/>
    <property type="match status" value="1"/>
</dbReference>
<evidence type="ECO:0000256" key="11">
    <source>
        <dbReference type="ARBA" id="ARBA00048743"/>
    </source>
</evidence>
<dbReference type="GeneID" id="109487073"/>
<dbReference type="OrthoDB" id="425602at2759"/>
<evidence type="ECO:0000256" key="7">
    <source>
        <dbReference type="ARBA" id="ARBA00022741"/>
    </source>
</evidence>
<dbReference type="GO" id="GO:0005829">
    <property type="term" value="C:cytosol"/>
    <property type="evidence" value="ECO:0007669"/>
    <property type="project" value="TreeGrafter"/>
</dbReference>
<dbReference type="SUPFAM" id="SSF52540">
    <property type="entry name" value="P-loop containing nucleoside triphosphate hydrolases"/>
    <property type="match status" value="1"/>
</dbReference>
<sequence length="241" mass="27387">MGRPQIWKPVRRFLTFAYSYPVRSYSMASARGALIVLEGVDHSGKTTQCMKLVEALKKHGKKAELIRFPDRTTAIGSVINDYLGNKCELHDFAIHLLFSANRWEAVPRMEKLLSEGTSLIVDRYAYSGVAFTAAKGLDMKRCQHSDIGLPRPDLVIYLTLPPEEAAKRSEYGGERYEQTDFQEKVAENFKVLQEKDWKIVNANQTIEELHTHILELAMEAVTKSSCQPILPLWKHTENGYA</sequence>
<organism evidence="14 15">
    <name type="scientific">Branchiostoma belcheri</name>
    <name type="common">Amphioxus</name>
    <dbReference type="NCBI Taxonomy" id="7741"/>
    <lineage>
        <taxon>Eukaryota</taxon>
        <taxon>Metazoa</taxon>
        <taxon>Chordata</taxon>
        <taxon>Cephalochordata</taxon>
        <taxon>Leptocardii</taxon>
        <taxon>Amphioxiformes</taxon>
        <taxon>Branchiostomatidae</taxon>
        <taxon>Branchiostoma</taxon>
    </lineage>
</organism>
<keyword evidence="9" id="KW-0067">ATP-binding</keyword>
<dbReference type="RefSeq" id="XP_019646589.1">
    <property type="nucleotide sequence ID" value="XM_019791030.1"/>
</dbReference>
<dbReference type="GO" id="GO:0004550">
    <property type="term" value="F:nucleoside diphosphate kinase activity"/>
    <property type="evidence" value="ECO:0007669"/>
    <property type="project" value="TreeGrafter"/>
</dbReference>
<dbReference type="AlphaFoldDB" id="A0A6P5AK22"/>
<comment type="catalytic activity">
    <reaction evidence="11">
        <text>dTMP + ATP = dTDP + ADP</text>
        <dbReference type="Rhea" id="RHEA:13517"/>
        <dbReference type="ChEBI" id="CHEBI:30616"/>
        <dbReference type="ChEBI" id="CHEBI:58369"/>
        <dbReference type="ChEBI" id="CHEBI:63528"/>
        <dbReference type="ChEBI" id="CHEBI:456216"/>
        <dbReference type="EC" id="2.7.4.9"/>
    </reaction>
</comment>
<dbReference type="GO" id="GO:0005524">
    <property type="term" value="F:ATP binding"/>
    <property type="evidence" value="ECO:0007669"/>
    <property type="project" value="UniProtKB-KW"/>
</dbReference>
<comment type="pathway">
    <text evidence="1">Pyrimidine metabolism; dTTP biosynthesis.</text>
</comment>
<evidence type="ECO:0000256" key="12">
    <source>
        <dbReference type="ARBA" id="ARBA00056272"/>
    </source>
</evidence>
<dbReference type="InterPro" id="IPR027417">
    <property type="entry name" value="P-loop_NTPase"/>
</dbReference>
<keyword evidence="14" id="KW-1185">Reference proteome</keyword>
<dbReference type="GO" id="GO:0006235">
    <property type="term" value="P:dTTP biosynthetic process"/>
    <property type="evidence" value="ECO:0007669"/>
    <property type="project" value="TreeGrafter"/>
</dbReference>
<keyword evidence="7" id="KW-0547">Nucleotide-binding</keyword>
<protein>
    <recommendedName>
        <fullName evidence="4">Thymidylate kinase</fullName>
        <ecNumber evidence="3">2.7.4.9</ecNumber>
    </recommendedName>
    <alternativeName>
        <fullName evidence="10">dTMP kinase</fullName>
    </alternativeName>
</protein>
<dbReference type="GO" id="GO:0005634">
    <property type="term" value="C:nucleus"/>
    <property type="evidence" value="ECO:0007669"/>
    <property type="project" value="TreeGrafter"/>
</dbReference>
<proteinExistence type="inferred from homology"/>
<dbReference type="GO" id="GO:0004798">
    <property type="term" value="F:dTMP kinase activity"/>
    <property type="evidence" value="ECO:0007669"/>
    <property type="project" value="UniProtKB-EC"/>
</dbReference>
<dbReference type="Pfam" id="PF02223">
    <property type="entry name" value="Thymidylate_kin"/>
    <property type="match status" value="1"/>
</dbReference>
<evidence type="ECO:0000259" key="13">
    <source>
        <dbReference type="Pfam" id="PF02223"/>
    </source>
</evidence>
<dbReference type="Proteomes" id="UP000515135">
    <property type="component" value="Unplaced"/>
</dbReference>
<evidence type="ECO:0000313" key="14">
    <source>
        <dbReference type="Proteomes" id="UP000515135"/>
    </source>
</evidence>
<keyword evidence="6" id="KW-0545">Nucleotide biosynthesis</keyword>